<keyword evidence="17" id="KW-0687">Ribonucleoprotein</keyword>
<evidence type="ECO:0000256" key="20">
    <source>
        <dbReference type="SAM" id="MobiDB-lite"/>
    </source>
</evidence>
<dbReference type="SUPFAM" id="SSF57829">
    <property type="entry name" value="Zn-binding ribosomal proteins"/>
    <property type="match status" value="1"/>
</dbReference>
<keyword evidence="13" id="KW-0805">Transcription regulation</keyword>
<keyword evidence="9" id="KW-0479">Metal-binding</keyword>
<evidence type="ECO:0000256" key="5">
    <source>
        <dbReference type="ARBA" id="ARBA00008373"/>
    </source>
</evidence>
<comment type="caution">
    <text evidence="22">The sequence shown here is derived from an EMBL/GenBank/DDBJ whole genome shotgun (WGS) entry which is preliminary data.</text>
</comment>
<dbReference type="InterPro" id="IPR019956">
    <property type="entry name" value="Ubiquitin_dom"/>
</dbReference>
<evidence type="ECO:0000259" key="21">
    <source>
        <dbReference type="PROSITE" id="PS50053"/>
    </source>
</evidence>
<dbReference type="GO" id="GO:0016567">
    <property type="term" value="P:protein ubiquitination"/>
    <property type="evidence" value="ECO:0007669"/>
    <property type="project" value="UniProtKB-ARBA"/>
</dbReference>
<keyword evidence="12" id="KW-0689">Ribosomal protein</keyword>
<evidence type="ECO:0000256" key="1">
    <source>
        <dbReference type="ARBA" id="ARBA00002241"/>
    </source>
</evidence>
<dbReference type="SUPFAM" id="SSF54236">
    <property type="entry name" value="Ubiquitin-like"/>
    <property type="match status" value="1"/>
</dbReference>
<dbReference type="Pfam" id="PF20644">
    <property type="entry name" value="Rrn7_cyclin_N"/>
    <property type="match status" value="1"/>
</dbReference>
<dbReference type="GO" id="GO:0001164">
    <property type="term" value="F:RNA polymerase I core promoter sequence-specific DNA binding"/>
    <property type="evidence" value="ECO:0007669"/>
    <property type="project" value="InterPro"/>
</dbReference>
<evidence type="ECO:0000256" key="8">
    <source>
        <dbReference type="ARBA" id="ARBA00022499"/>
    </source>
</evidence>
<evidence type="ECO:0000256" key="9">
    <source>
        <dbReference type="ARBA" id="ARBA00022723"/>
    </source>
</evidence>
<evidence type="ECO:0000256" key="13">
    <source>
        <dbReference type="ARBA" id="ARBA00023015"/>
    </source>
</evidence>
<evidence type="ECO:0000256" key="18">
    <source>
        <dbReference type="ARBA" id="ARBA00035124"/>
    </source>
</evidence>
<dbReference type="GO" id="GO:0005737">
    <property type="term" value="C:cytoplasm"/>
    <property type="evidence" value="ECO:0007669"/>
    <property type="project" value="UniProtKB-SubCell"/>
</dbReference>
<feature type="region of interest" description="Disordered" evidence="20">
    <location>
        <begin position="159"/>
        <end position="179"/>
    </location>
</feature>
<dbReference type="InterPro" id="IPR000626">
    <property type="entry name" value="Ubiquitin-like_dom"/>
</dbReference>
<keyword evidence="10" id="KW-0863">Zinc-finger</keyword>
<dbReference type="GO" id="GO:0042790">
    <property type="term" value="P:nucleolar large rRNA transcription by RNA polymerase I"/>
    <property type="evidence" value="ECO:0007669"/>
    <property type="project" value="TreeGrafter"/>
</dbReference>
<keyword evidence="23" id="KW-1185">Reference proteome</keyword>
<dbReference type="AlphaFoldDB" id="A0A135LXE3"/>
<comment type="similarity">
    <text evidence="6">In the C-terminal section; belongs to the eukaryotic ribosomal protein eL40 family.</text>
</comment>
<comment type="subunit">
    <text evidence="18">Part of the 60S ribosomal subunit.</text>
</comment>
<dbReference type="InterPro" id="IPR029071">
    <property type="entry name" value="Ubiquitin-like_domsf"/>
</dbReference>
<dbReference type="STRING" id="5078.A0A135LXE3"/>
<evidence type="ECO:0000256" key="10">
    <source>
        <dbReference type="ARBA" id="ARBA00022771"/>
    </source>
</evidence>
<evidence type="ECO:0000256" key="19">
    <source>
        <dbReference type="ARBA" id="ARBA00045962"/>
    </source>
</evidence>
<dbReference type="GO" id="GO:0008270">
    <property type="term" value="F:zinc ion binding"/>
    <property type="evidence" value="ECO:0007669"/>
    <property type="project" value="UniProtKB-KW"/>
</dbReference>
<keyword evidence="11" id="KW-0862">Zinc</keyword>
<dbReference type="PANTHER" id="PTHR31576">
    <property type="entry name" value="TATA BOX-BINDING PROTEIN-ASSOCIATED FACTOR RNA POLYMERASE I SUBUNIT B"/>
    <property type="match status" value="1"/>
</dbReference>
<reference evidence="22 23" key="1">
    <citation type="journal article" date="2016" name="BMC Genomics">
        <title>Genome sequencing and secondary metabolism of the postharvest pathogen Penicillium griseofulvum.</title>
        <authorList>
            <person name="Banani H."/>
            <person name="Marcet-Houben M."/>
            <person name="Ballester A.R."/>
            <person name="Abbruscato P."/>
            <person name="Gonzalez-Candelas L."/>
            <person name="Gabaldon T."/>
            <person name="Spadaro D."/>
        </authorList>
    </citation>
    <scope>NUCLEOTIDE SEQUENCE [LARGE SCALE GENOMIC DNA]</scope>
    <source>
        <strain evidence="22 23">PG3</strain>
    </source>
</reference>
<feature type="region of interest" description="Disordered" evidence="20">
    <location>
        <begin position="450"/>
        <end position="504"/>
    </location>
</feature>
<evidence type="ECO:0000256" key="11">
    <source>
        <dbReference type="ARBA" id="ARBA00022833"/>
    </source>
</evidence>
<dbReference type="GO" id="GO:0070860">
    <property type="term" value="C:RNA polymerase I core factor complex"/>
    <property type="evidence" value="ECO:0007669"/>
    <property type="project" value="InterPro"/>
</dbReference>
<dbReference type="Pfam" id="PF20645">
    <property type="entry name" value="Rrn7_cyclin_C"/>
    <property type="match status" value="1"/>
</dbReference>
<dbReference type="SMART" id="SM00213">
    <property type="entry name" value="UBQ"/>
    <property type="match status" value="1"/>
</dbReference>
<accession>A0A135LXE3</accession>
<dbReference type="PROSITE" id="PS00299">
    <property type="entry name" value="UBIQUITIN_1"/>
    <property type="match status" value="1"/>
</dbReference>
<evidence type="ECO:0000256" key="4">
    <source>
        <dbReference type="ARBA" id="ARBA00006899"/>
    </source>
</evidence>
<keyword evidence="14" id="KW-0238">DNA-binding</keyword>
<evidence type="ECO:0000256" key="16">
    <source>
        <dbReference type="ARBA" id="ARBA00023242"/>
    </source>
</evidence>
<evidence type="ECO:0000313" key="22">
    <source>
        <dbReference type="EMBL" id="KXG53639.1"/>
    </source>
</evidence>
<dbReference type="PRINTS" id="PR00348">
    <property type="entry name" value="UBIQUITIN"/>
</dbReference>
<dbReference type="SMART" id="SM01377">
    <property type="entry name" value="Ribosomal_L40e"/>
    <property type="match status" value="1"/>
</dbReference>
<dbReference type="InterPro" id="IPR033599">
    <property type="entry name" value="TAF1B/Rrn7"/>
</dbReference>
<organism evidence="22 23">
    <name type="scientific">Penicillium patulum</name>
    <name type="common">Penicillium griseofulvum</name>
    <dbReference type="NCBI Taxonomy" id="5078"/>
    <lineage>
        <taxon>Eukaryota</taxon>
        <taxon>Fungi</taxon>
        <taxon>Dikarya</taxon>
        <taxon>Ascomycota</taxon>
        <taxon>Pezizomycotina</taxon>
        <taxon>Eurotiomycetes</taxon>
        <taxon>Eurotiomycetidae</taxon>
        <taxon>Eurotiales</taxon>
        <taxon>Aspergillaceae</taxon>
        <taxon>Penicillium</taxon>
    </lineage>
</organism>
<comment type="similarity">
    <text evidence="4">Belongs to the RRN7/TAF1B family.</text>
</comment>
<name>A0A135LXE3_PENPA</name>
<evidence type="ECO:0000256" key="15">
    <source>
        <dbReference type="ARBA" id="ARBA00023163"/>
    </source>
</evidence>
<dbReference type="InterPro" id="IPR038587">
    <property type="entry name" value="Ribosomal_eL40_sf"/>
</dbReference>
<dbReference type="GO" id="GO:0006412">
    <property type="term" value="P:translation"/>
    <property type="evidence" value="ECO:0007669"/>
    <property type="project" value="InterPro"/>
</dbReference>
<dbReference type="Proteomes" id="UP000070168">
    <property type="component" value="Unassembled WGS sequence"/>
</dbReference>
<dbReference type="GO" id="GO:1990904">
    <property type="term" value="C:ribonucleoprotein complex"/>
    <property type="evidence" value="ECO:0007669"/>
    <property type="project" value="UniProtKB-KW"/>
</dbReference>
<evidence type="ECO:0000256" key="17">
    <source>
        <dbReference type="ARBA" id="ARBA00023274"/>
    </source>
</evidence>
<dbReference type="InterPro" id="IPR048540">
    <property type="entry name" value="Rrn7_cyclin_N"/>
</dbReference>
<comment type="subcellular location">
    <subcellularLocation>
        <location evidence="2">Cytoplasm</location>
    </subcellularLocation>
    <subcellularLocation>
        <location evidence="3">Nucleus</location>
        <location evidence="3">Nucleolus</location>
    </subcellularLocation>
</comment>
<dbReference type="OMA" id="IAEMFPI"/>
<evidence type="ECO:0000256" key="14">
    <source>
        <dbReference type="ARBA" id="ARBA00023125"/>
    </source>
</evidence>
<dbReference type="FunFam" id="4.10.1060.50:FF:000001">
    <property type="entry name" value="ubiquitin-60S ribosomal protein L40"/>
    <property type="match status" value="1"/>
</dbReference>
<keyword evidence="15" id="KW-0804">Transcription</keyword>
<dbReference type="FunFam" id="3.10.20.90:FF:000014">
    <property type="entry name" value="Ubiquitin-60S ribosomal L40 fusion"/>
    <property type="match status" value="1"/>
</dbReference>
<dbReference type="InterPro" id="IPR001975">
    <property type="entry name" value="Ribosomal_eL40_dom"/>
</dbReference>
<dbReference type="EMBL" id="LHQR01000014">
    <property type="protein sequence ID" value="KXG53639.1"/>
    <property type="molecule type" value="Genomic_DNA"/>
</dbReference>
<dbReference type="Pfam" id="PF00240">
    <property type="entry name" value="ubiquitin"/>
    <property type="match status" value="1"/>
</dbReference>
<dbReference type="Gene3D" id="3.10.20.90">
    <property type="entry name" value="Phosphatidylinositol 3-kinase Catalytic Subunit, Chain A, domain 1"/>
    <property type="match status" value="1"/>
</dbReference>
<protein>
    <submittedName>
        <fullName evidence="22">Ubiquitin supergroup</fullName>
    </submittedName>
</protein>
<evidence type="ECO:0000256" key="12">
    <source>
        <dbReference type="ARBA" id="ARBA00022980"/>
    </source>
</evidence>
<comment type="function">
    <text evidence="19">Component of the ribosome, a large ribonucleoprotein complex responsible for the synthesis of proteins in the cell. The small ribosomal subunit (SSU) binds messenger RNAs (mRNAs) and translates the encoded message by selecting cognate aminoacyl-transfer RNA (tRNA) molecules. The large subunit (LSU) contains the ribosomal catalytic site termed the peptidyl transferase center (PTC), which catalyzes the formation of peptide bonds, thereby polymerizing the amino acids delivered by tRNAs into a polypeptide chain. The nascent polypeptides leave the ribosome through a tunnel in the LSU and interact with protein factors that function in enzymatic processing, targeting, and the membrane insertion of nascent chains at the exit of the ribosomal tunnel. eL40 is essential for translation of a subset of cellular transcripts, including stress response transcripts, such as DDR2.</text>
</comment>
<evidence type="ECO:0000256" key="7">
    <source>
        <dbReference type="ARBA" id="ARBA00022490"/>
    </source>
</evidence>
<gene>
    <name evidence="22" type="ORF">PGRI_006890</name>
</gene>
<comment type="function">
    <text evidence="1">Component of the 60S subunit of the ribosome.</text>
</comment>
<dbReference type="GO" id="GO:0005840">
    <property type="term" value="C:ribosome"/>
    <property type="evidence" value="ECO:0007669"/>
    <property type="project" value="UniProtKB-KW"/>
</dbReference>
<evidence type="ECO:0000256" key="3">
    <source>
        <dbReference type="ARBA" id="ARBA00004604"/>
    </source>
</evidence>
<dbReference type="GO" id="GO:0000055">
    <property type="term" value="P:ribosomal large subunit export from nucleus"/>
    <property type="evidence" value="ECO:0007669"/>
    <property type="project" value="UniProtKB-ARBA"/>
</dbReference>
<dbReference type="InterPro" id="IPR019954">
    <property type="entry name" value="Ubiquitin_CS"/>
</dbReference>
<keyword evidence="16" id="KW-0539">Nucleus</keyword>
<evidence type="ECO:0000256" key="6">
    <source>
        <dbReference type="ARBA" id="ARBA00010570"/>
    </source>
</evidence>
<dbReference type="OrthoDB" id="428577at2759"/>
<dbReference type="RefSeq" id="XP_040652174.1">
    <property type="nucleotide sequence ID" value="XM_040788402.1"/>
</dbReference>
<comment type="similarity">
    <text evidence="5">In the N-terminal section; belongs to the ubiquitin family.</text>
</comment>
<dbReference type="GO" id="GO:0003735">
    <property type="term" value="F:structural constituent of ribosome"/>
    <property type="evidence" value="ECO:0007669"/>
    <property type="project" value="InterPro"/>
</dbReference>
<dbReference type="PANTHER" id="PTHR31576:SF2">
    <property type="entry name" value="TATA BOX-BINDING PROTEIN-ASSOCIATED FACTOR RNA POLYMERASE I SUBUNIT B"/>
    <property type="match status" value="1"/>
</dbReference>
<feature type="compositionally biased region" description="Low complexity" evidence="20">
    <location>
        <begin position="451"/>
        <end position="467"/>
    </location>
</feature>
<keyword evidence="7" id="KW-0963">Cytoplasm</keyword>
<dbReference type="Gene3D" id="4.10.1060.50">
    <property type="match status" value="1"/>
</dbReference>
<dbReference type="PROSITE" id="PS50053">
    <property type="entry name" value="UBIQUITIN_2"/>
    <property type="match status" value="1"/>
</dbReference>
<keyword evidence="8" id="KW-1017">Isopeptide bond</keyword>
<dbReference type="InterPro" id="IPR011332">
    <property type="entry name" value="Ribosomal_zn-bd"/>
</dbReference>
<evidence type="ECO:0000256" key="2">
    <source>
        <dbReference type="ARBA" id="ARBA00004496"/>
    </source>
</evidence>
<feature type="domain" description="Ubiquitin-like" evidence="21">
    <location>
        <begin position="669"/>
        <end position="744"/>
    </location>
</feature>
<dbReference type="Pfam" id="PF01020">
    <property type="entry name" value="Ribosomal_L40e"/>
    <property type="match status" value="1"/>
</dbReference>
<dbReference type="CDD" id="cd01803">
    <property type="entry name" value="Ubl_ubiquitin"/>
    <property type="match status" value="1"/>
</dbReference>
<proteinExistence type="inferred from homology"/>
<dbReference type="InterPro" id="IPR048538">
    <property type="entry name" value="Rrn7_cyclin_C"/>
</dbReference>
<dbReference type="GeneID" id="63703702"/>
<evidence type="ECO:0000313" key="23">
    <source>
        <dbReference type="Proteomes" id="UP000070168"/>
    </source>
</evidence>
<sequence length="796" mass="90552">MWSDKIGGRIFEAEKKSRYLGIPTLLYQTKHEQIPWGWNTLPEGSAVKKVAVRPDTISIMDFGIVDAGVQIAEDADDFGNLGKTHRLKREIREKGSKTLRGRPAYTLFLQTYQLILWKQCDVLVHEHGFPEELELIVRDLWALRLQDFETRITEATEDDDVDTETELFSSQPAGDESHDMGFKPNSRYLEWPRLIDTVATCYLAAFLMRLPVCVVDFHDMIMRQKIPYARVLATVPREMRDRLPPELTAVLEANTIPDAQRFHRSVLAIVLFYQSRFELELPALNTPMVLFRLLKRLALPIEIYDATRVLQEMLGFTFKYPTAGSYDARKRQHHLPDLQLMALIIISTKLLFPLDGLKRYPTTDREPATQIMDWDLWASAQRTLDQDHQFGGKIGKKTAVQITDQDVLDMTPAQLDDYMDWYESSWLDTSKAPSHIAEMFPICREEQDIQPTSTAAPGSLSTSASAPPSAPIPVPALAPVLHEDHETPGAPNDAPVHAPPESTGEKLDNLLQTVMQVLRVRRVIPDEDDDHRRPGEWYHRYRWESHLSGPARTLYEVAAQLAAVPLKTLVRAVTVIESKIAQKEEERQNREYFASLGTKGMDTDDSDADHTYGVEDFEADMSAAEYEDMDDDDFMSNSKMCSAWNTATDSRQQRKLATTNIVFFRAVPVQIFVKTLTGKTITLDVESSDTIDNVKTKIQDKEGIPPDQQRLIFAGKQLEDGRTLSDYNIQKESTLHLVLRLRGGIIEPSLKALASKFNCDKAICRKCYARLPPRATNCRKKKCGHTNQLRPKKKLK</sequence>